<dbReference type="Proteomes" id="UP000663929">
    <property type="component" value="Chromosome"/>
</dbReference>
<dbReference type="AlphaFoldDB" id="A0A8A4TJ64"/>
<dbReference type="Gene3D" id="1.10.10.10">
    <property type="entry name" value="Winged helix-like DNA-binding domain superfamily/Winged helix DNA-binding domain"/>
    <property type="match status" value="1"/>
</dbReference>
<evidence type="ECO:0000313" key="9">
    <source>
        <dbReference type="EMBL" id="QTD49527.1"/>
    </source>
</evidence>
<dbReference type="Pfam" id="PF08281">
    <property type="entry name" value="Sigma70_r4_2"/>
    <property type="match status" value="1"/>
</dbReference>
<dbReference type="NCBIfam" id="TIGR02937">
    <property type="entry name" value="sigma70-ECF"/>
    <property type="match status" value="1"/>
</dbReference>
<dbReference type="InterPro" id="IPR013325">
    <property type="entry name" value="RNA_pol_sigma_r2"/>
</dbReference>
<dbReference type="SUPFAM" id="SSF88659">
    <property type="entry name" value="Sigma3 and sigma4 domains of RNA polymerase sigma factors"/>
    <property type="match status" value="1"/>
</dbReference>
<name>A0A8A4TJ64_SULCO</name>
<dbReference type="GO" id="GO:0006352">
    <property type="term" value="P:DNA-templated transcription initiation"/>
    <property type="evidence" value="ECO:0007669"/>
    <property type="project" value="InterPro"/>
</dbReference>
<protein>
    <submittedName>
        <fullName evidence="9">Sigma-70 family RNA polymerase sigma factor</fullName>
    </submittedName>
</protein>
<dbReference type="EMBL" id="CP071793">
    <property type="protein sequence ID" value="QTD49527.1"/>
    <property type="molecule type" value="Genomic_DNA"/>
</dbReference>
<dbReference type="RefSeq" id="WP_237379159.1">
    <property type="nucleotide sequence ID" value="NZ_CP071793.1"/>
</dbReference>
<dbReference type="Pfam" id="PF04542">
    <property type="entry name" value="Sigma70_r2"/>
    <property type="match status" value="1"/>
</dbReference>
<evidence type="ECO:0000256" key="4">
    <source>
        <dbReference type="ARBA" id="ARBA00023125"/>
    </source>
</evidence>
<dbReference type="InterPro" id="IPR039425">
    <property type="entry name" value="RNA_pol_sigma-70-like"/>
</dbReference>
<dbReference type="SUPFAM" id="SSF88946">
    <property type="entry name" value="Sigma2 domain of RNA polymerase sigma factors"/>
    <property type="match status" value="1"/>
</dbReference>
<dbReference type="GO" id="GO:0016987">
    <property type="term" value="F:sigma factor activity"/>
    <property type="evidence" value="ECO:0007669"/>
    <property type="project" value="UniProtKB-KW"/>
</dbReference>
<evidence type="ECO:0000256" key="5">
    <source>
        <dbReference type="ARBA" id="ARBA00023163"/>
    </source>
</evidence>
<reference evidence="9" key="1">
    <citation type="submission" date="2021-03" db="EMBL/GenBank/DDBJ databases">
        <title>Acanthopleuribacteraceae sp. M133.</title>
        <authorList>
            <person name="Wang G."/>
        </authorList>
    </citation>
    <scope>NUCLEOTIDE SEQUENCE</scope>
    <source>
        <strain evidence="9">M133</strain>
    </source>
</reference>
<dbReference type="InterPro" id="IPR013249">
    <property type="entry name" value="RNA_pol_sigma70_r4_t2"/>
</dbReference>
<comment type="similarity">
    <text evidence="1">Belongs to the sigma-70 factor family. ECF subfamily.</text>
</comment>
<keyword evidence="4" id="KW-0238">DNA-binding</keyword>
<feature type="domain" description="RNA polymerase sigma factor 70 region 4 type 2" evidence="8">
    <location>
        <begin position="119"/>
        <end position="171"/>
    </location>
</feature>
<keyword evidence="5" id="KW-0804">Transcription</keyword>
<gene>
    <name evidence="9" type="ORF">J3U87_28405</name>
</gene>
<evidence type="ECO:0000256" key="3">
    <source>
        <dbReference type="ARBA" id="ARBA00023082"/>
    </source>
</evidence>
<dbReference type="CDD" id="cd06171">
    <property type="entry name" value="Sigma70_r4"/>
    <property type="match status" value="1"/>
</dbReference>
<dbReference type="InterPro" id="IPR036388">
    <property type="entry name" value="WH-like_DNA-bd_sf"/>
</dbReference>
<keyword evidence="3" id="KW-0731">Sigma factor</keyword>
<dbReference type="InterPro" id="IPR007627">
    <property type="entry name" value="RNA_pol_sigma70_r2"/>
</dbReference>
<sequence length="210" mass="23953">METVIASIHRYNAGDRDAFEPIHEYYKNRLWAYLCSRANNRDDAEELFSNVCMTIARRLPTLKEPEKLIAWVIGIAHFKVRERYKSPSMKSVCVDDFAEELEDGCATPEENLVTHQSLEQLHDCMKQLPDHQREYIELQYLAGVPQKDVAEQFHLNTAALKSQIFRAKVKLLHCLRKHGILPHEEAAGSALPKTASRRSGRKLSPVADAG</sequence>
<evidence type="ECO:0000256" key="2">
    <source>
        <dbReference type="ARBA" id="ARBA00023015"/>
    </source>
</evidence>
<feature type="region of interest" description="Disordered" evidence="6">
    <location>
        <begin position="186"/>
        <end position="210"/>
    </location>
</feature>
<dbReference type="GO" id="GO:0003677">
    <property type="term" value="F:DNA binding"/>
    <property type="evidence" value="ECO:0007669"/>
    <property type="project" value="UniProtKB-KW"/>
</dbReference>
<keyword evidence="2" id="KW-0805">Transcription regulation</keyword>
<dbReference type="Gene3D" id="1.10.1740.10">
    <property type="match status" value="1"/>
</dbReference>
<evidence type="ECO:0000256" key="1">
    <source>
        <dbReference type="ARBA" id="ARBA00010641"/>
    </source>
</evidence>
<dbReference type="InterPro" id="IPR013324">
    <property type="entry name" value="RNA_pol_sigma_r3/r4-like"/>
</dbReference>
<dbReference type="PANTHER" id="PTHR43133">
    <property type="entry name" value="RNA POLYMERASE ECF-TYPE SIGMA FACTO"/>
    <property type="match status" value="1"/>
</dbReference>
<keyword evidence="10" id="KW-1185">Reference proteome</keyword>
<evidence type="ECO:0000313" key="10">
    <source>
        <dbReference type="Proteomes" id="UP000663929"/>
    </source>
</evidence>
<evidence type="ECO:0000256" key="6">
    <source>
        <dbReference type="SAM" id="MobiDB-lite"/>
    </source>
</evidence>
<feature type="domain" description="RNA polymerase sigma-70 region 2" evidence="7">
    <location>
        <begin position="24"/>
        <end position="85"/>
    </location>
</feature>
<evidence type="ECO:0000259" key="7">
    <source>
        <dbReference type="Pfam" id="PF04542"/>
    </source>
</evidence>
<accession>A0A8A4TJ64</accession>
<organism evidence="9 10">
    <name type="scientific">Sulfidibacter corallicola</name>
    <dbReference type="NCBI Taxonomy" id="2818388"/>
    <lineage>
        <taxon>Bacteria</taxon>
        <taxon>Pseudomonadati</taxon>
        <taxon>Acidobacteriota</taxon>
        <taxon>Holophagae</taxon>
        <taxon>Acanthopleuribacterales</taxon>
        <taxon>Acanthopleuribacteraceae</taxon>
        <taxon>Sulfidibacter</taxon>
    </lineage>
</organism>
<dbReference type="KEGG" id="scor:J3U87_28405"/>
<dbReference type="PANTHER" id="PTHR43133:SF8">
    <property type="entry name" value="RNA POLYMERASE SIGMA FACTOR HI_1459-RELATED"/>
    <property type="match status" value="1"/>
</dbReference>
<evidence type="ECO:0000259" key="8">
    <source>
        <dbReference type="Pfam" id="PF08281"/>
    </source>
</evidence>
<dbReference type="InterPro" id="IPR014284">
    <property type="entry name" value="RNA_pol_sigma-70_dom"/>
</dbReference>
<proteinExistence type="inferred from homology"/>